<dbReference type="VEuPathDB" id="FungiDB:PHYBLDRAFT_169311"/>
<dbReference type="EMBL" id="KV440982">
    <property type="protein sequence ID" value="OAD73053.1"/>
    <property type="molecule type" value="Genomic_DNA"/>
</dbReference>
<dbReference type="RefSeq" id="XP_018291093.1">
    <property type="nucleotide sequence ID" value="XM_018436041.1"/>
</dbReference>
<evidence type="ECO:0000313" key="2">
    <source>
        <dbReference type="EMBL" id="OAD73053.1"/>
    </source>
</evidence>
<keyword evidence="1" id="KW-0175">Coiled coil</keyword>
<reference evidence="3" key="1">
    <citation type="submission" date="2015-06" db="EMBL/GenBank/DDBJ databases">
        <title>Expansion of signal transduction pathways in fungi by whole-genome duplication.</title>
        <authorList>
            <consortium name="DOE Joint Genome Institute"/>
            <person name="Corrochano L.M."/>
            <person name="Kuo A."/>
            <person name="Marcet-Houben M."/>
            <person name="Polaino S."/>
            <person name="Salamov A."/>
            <person name="Villalobos J.M."/>
            <person name="Alvarez M.I."/>
            <person name="Avalos J."/>
            <person name="Benito E.P."/>
            <person name="Benoit I."/>
            <person name="Burger G."/>
            <person name="Camino L.P."/>
            <person name="Canovas D."/>
            <person name="Cerda-Olmedo E."/>
            <person name="Cheng J.-F."/>
            <person name="Dominguez A."/>
            <person name="Elias M."/>
            <person name="Eslava A.P."/>
            <person name="Glaser F."/>
            <person name="Grimwood J."/>
            <person name="Gutierrez G."/>
            <person name="Heitman J."/>
            <person name="Henrissat B."/>
            <person name="Iturriaga E.A."/>
            <person name="Lang B.F."/>
            <person name="Lavin J.L."/>
            <person name="Lee S."/>
            <person name="Li W."/>
            <person name="Lindquist E."/>
            <person name="Lopez-Garcia S."/>
            <person name="Luque E.M."/>
            <person name="Marcos A.T."/>
            <person name="Martin J."/>
            <person name="McCluskey K."/>
            <person name="Medina H.R."/>
            <person name="Miralles-Duran A."/>
            <person name="Miyazaki A."/>
            <person name="Munoz-Torres E."/>
            <person name="Oguiza J.A."/>
            <person name="Ohm R."/>
            <person name="Olmedo M."/>
            <person name="Orejas M."/>
            <person name="Ortiz-Castellanos L."/>
            <person name="Pisabarro A.G."/>
            <person name="Rodriguez-Romero J."/>
            <person name="Ruiz-Herrera J."/>
            <person name="Ruiz-Vazquez R."/>
            <person name="Sanz C."/>
            <person name="Schackwitz W."/>
            <person name="Schmutz J."/>
            <person name="Shahriari M."/>
            <person name="Shelest E."/>
            <person name="Silva-Franco F."/>
            <person name="Soanes D."/>
            <person name="Syed K."/>
            <person name="Tagua V.G."/>
            <person name="Talbot N.J."/>
            <person name="Thon M."/>
            <person name="De vries R.P."/>
            <person name="Wiebenga A."/>
            <person name="Yadav J.S."/>
            <person name="Braun E.L."/>
            <person name="Baker S."/>
            <person name="Garre V."/>
            <person name="Horwitz B."/>
            <person name="Torres-Martinez S."/>
            <person name="Idnurm A."/>
            <person name="Herrera-Estrella A."/>
            <person name="Gabaldon T."/>
            <person name="Grigoriev I.V."/>
        </authorList>
    </citation>
    <scope>NUCLEOTIDE SEQUENCE [LARGE SCALE GENOMIC DNA]</scope>
    <source>
        <strain evidence="3">NRRL 1555(-)</strain>
    </source>
</reference>
<dbReference type="AlphaFoldDB" id="A0A162U7Q7"/>
<gene>
    <name evidence="2" type="ORF">PHYBLDRAFT_169311</name>
</gene>
<sequence length="128" mass="14963">MSKTSKGSTAPAENTIKDITEYCEEYQEHIEKLKKKKKEKVDYENRTRLIQLMCDRLRERSLVDKLLVSVFGPNANHSISERDLVLDYAGLTNDPNDFKKKAFRKILKTPFRVNKNIEKVYCCQFASK</sequence>
<feature type="coiled-coil region" evidence="1">
    <location>
        <begin position="16"/>
        <end position="46"/>
    </location>
</feature>
<protein>
    <submittedName>
        <fullName evidence="2">Uncharacterized protein</fullName>
    </submittedName>
</protein>
<organism evidence="2 3">
    <name type="scientific">Phycomyces blakesleeanus (strain ATCC 8743b / DSM 1359 / FGSC 10004 / NBRC 33097 / NRRL 1555)</name>
    <dbReference type="NCBI Taxonomy" id="763407"/>
    <lineage>
        <taxon>Eukaryota</taxon>
        <taxon>Fungi</taxon>
        <taxon>Fungi incertae sedis</taxon>
        <taxon>Mucoromycota</taxon>
        <taxon>Mucoromycotina</taxon>
        <taxon>Mucoromycetes</taxon>
        <taxon>Mucorales</taxon>
        <taxon>Phycomycetaceae</taxon>
        <taxon>Phycomyces</taxon>
    </lineage>
</organism>
<keyword evidence="3" id="KW-1185">Reference proteome</keyword>
<name>A0A162U7Q7_PHYB8</name>
<dbReference type="GeneID" id="28996947"/>
<evidence type="ECO:0000313" key="3">
    <source>
        <dbReference type="Proteomes" id="UP000077315"/>
    </source>
</evidence>
<dbReference type="OrthoDB" id="2270519at2759"/>
<accession>A0A162U7Q7</accession>
<proteinExistence type="predicted"/>
<evidence type="ECO:0000256" key="1">
    <source>
        <dbReference type="SAM" id="Coils"/>
    </source>
</evidence>
<dbReference type="Proteomes" id="UP000077315">
    <property type="component" value="Unassembled WGS sequence"/>
</dbReference>
<dbReference type="InParanoid" id="A0A162U7Q7"/>